<sequence>MEAIIMLADILCMLALCFSLVRIARGRAQDLGIFKYKLEEGKQPAPEEAARKERERA</sequence>
<reference evidence="2" key="1">
    <citation type="journal article" date="2019" name="Int. J. Syst. Evol. Microbiol.">
        <title>The Global Catalogue of Microorganisms (GCM) 10K type strain sequencing project: providing services to taxonomists for standard genome sequencing and annotation.</title>
        <authorList>
            <consortium name="The Broad Institute Genomics Platform"/>
            <consortium name="The Broad Institute Genome Sequencing Center for Infectious Disease"/>
            <person name="Wu L."/>
            <person name="Ma J."/>
        </authorList>
    </citation>
    <scope>NUCLEOTIDE SEQUENCE [LARGE SCALE GENOMIC DNA]</scope>
    <source>
        <strain evidence="2">JCM 18715</strain>
    </source>
</reference>
<protein>
    <submittedName>
        <fullName evidence="1">Uncharacterized protein</fullName>
    </submittedName>
</protein>
<comment type="caution">
    <text evidence="1">The sequence shown here is derived from an EMBL/GenBank/DDBJ whole genome shotgun (WGS) entry which is preliminary data.</text>
</comment>
<dbReference type="EMBL" id="BAABLD010000005">
    <property type="protein sequence ID" value="GAA5160673.1"/>
    <property type="molecule type" value="Genomic_DNA"/>
</dbReference>
<keyword evidence="2" id="KW-1185">Reference proteome</keyword>
<name>A0ABP9QEU6_9RHOO</name>
<gene>
    <name evidence="1" type="ORF">GCM10025770_08690</name>
</gene>
<evidence type="ECO:0000313" key="2">
    <source>
        <dbReference type="Proteomes" id="UP001500547"/>
    </source>
</evidence>
<dbReference type="Proteomes" id="UP001500547">
    <property type="component" value="Unassembled WGS sequence"/>
</dbReference>
<accession>A0ABP9QEU6</accession>
<evidence type="ECO:0000313" key="1">
    <source>
        <dbReference type="EMBL" id="GAA5160673.1"/>
    </source>
</evidence>
<organism evidence="1 2">
    <name type="scientific">Viridibacterium curvum</name>
    <dbReference type="NCBI Taxonomy" id="1101404"/>
    <lineage>
        <taxon>Bacteria</taxon>
        <taxon>Pseudomonadati</taxon>
        <taxon>Pseudomonadota</taxon>
        <taxon>Betaproteobacteria</taxon>
        <taxon>Rhodocyclales</taxon>
        <taxon>Rhodocyclaceae</taxon>
        <taxon>Viridibacterium</taxon>
    </lineage>
</organism>
<proteinExistence type="predicted"/>